<accession>A0A521EHY1</accession>
<dbReference type="InterPro" id="IPR036249">
    <property type="entry name" value="Thioredoxin-like_sf"/>
</dbReference>
<name>A0A521EHY1_9BACT</name>
<reference evidence="2 3" key="1">
    <citation type="submission" date="2017-05" db="EMBL/GenBank/DDBJ databases">
        <authorList>
            <person name="Varghese N."/>
            <person name="Submissions S."/>
        </authorList>
    </citation>
    <scope>NUCLEOTIDE SEQUENCE [LARGE SCALE GENOMIC DNA]</scope>
    <source>
        <strain evidence="2 3">DSM 21194</strain>
    </source>
</reference>
<dbReference type="EMBL" id="FXTH01000016">
    <property type="protein sequence ID" value="SMO83538.1"/>
    <property type="molecule type" value="Genomic_DNA"/>
</dbReference>
<dbReference type="RefSeq" id="WP_142715551.1">
    <property type="nucleotide sequence ID" value="NZ_FXTH01000016.1"/>
</dbReference>
<organism evidence="2 3">
    <name type="scientific">Fodinibius sediminis</name>
    <dbReference type="NCBI Taxonomy" id="1214077"/>
    <lineage>
        <taxon>Bacteria</taxon>
        <taxon>Pseudomonadati</taxon>
        <taxon>Balneolota</taxon>
        <taxon>Balneolia</taxon>
        <taxon>Balneolales</taxon>
        <taxon>Balneolaceae</taxon>
        <taxon>Fodinibius</taxon>
    </lineage>
</organism>
<evidence type="ECO:0000259" key="1">
    <source>
        <dbReference type="Pfam" id="PF00462"/>
    </source>
</evidence>
<protein>
    <submittedName>
        <fullName evidence="2">Glutaredoxin</fullName>
    </submittedName>
</protein>
<dbReference type="Gene3D" id="3.40.30.10">
    <property type="entry name" value="Glutaredoxin"/>
    <property type="match status" value="1"/>
</dbReference>
<feature type="domain" description="Glutaredoxin" evidence="1">
    <location>
        <begin position="16"/>
        <end position="73"/>
    </location>
</feature>
<dbReference type="OrthoDB" id="9814618at2"/>
<keyword evidence="3" id="KW-1185">Reference proteome</keyword>
<dbReference type="Proteomes" id="UP000317593">
    <property type="component" value="Unassembled WGS sequence"/>
</dbReference>
<dbReference type="SUPFAM" id="SSF52833">
    <property type="entry name" value="Thioredoxin-like"/>
    <property type="match status" value="1"/>
</dbReference>
<dbReference type="InterPro" id="IPR002109">
    <property type="entry name" value="Glutaredoxin"/>
</dbReference>
<evidence type="ECO:0000313" key="2">
    <source>
        <dbReference type="EMBL" id="SMO83538.1"/>
    </source>
</evidence>
<dbReference type="AlphaFoldDB" id="A0A521EHY1"/>
<gene>
    <name evidence="2" type="ORF">SAMN06265218_11663</name>
</gene>
<proteinExistence type="predicted"/>
<evidence type="ECO:0000313" key="3">
    <source>
        <dbReference type="Proteomes" id="UP000317593"/>
    </source>
</evidence>
<dbReference type="Pfam" id="PF00462">
    <property type="entry name" value="Glutaredoxin"/>
    <property type="match status" value="1"/>
</dbReference>
<sequence>MNYSDDNHLEKYSTLIIYCKEWCEYLQKLVNLLRAKQQAFTFIDLRFDTKQAKALISELGNPLILPVLFLNGSYHEKPPISEVKSILDRYQWRKQVDHKYYGTLPAKDHQ</sequence>